<keyword evidence="2" id="KW-1185">Reference proteome</keyword>
<comment type="caution">
    <text evidence="1">The sequence shown here is derived from an EMBL/GenBank/DDBJ whole genome shotgun (WGS) entry which is preliminary data.</text>
</comment>
<gene>
    <name evidence="1" type="ORF">HA050_03915</name>
</gene>
<evidence type="ECO:0000313" key="2">
    <source>
        <dbReference type="Proteomes" id="UP000712570"/>
    </source>
</evidence>
<accession>A0ABX0KLX0</accession>
<name>A0ABX0KLX0_9NEIS</name>
<dbReference type="Proteomes" id="UP000712570">
    <property type="component" value="Unassembled WGS sequence"/>
</dbReference>
<protein>
    <submittedName>
        <fullName evidence="1">Uncharacterized protein</fullName>
    </submittedName>
</protein>
<evidence type="ECO:0000313" key="1">
    <source>
        <dbReference type="EMBL" id="NHQ85256.1"/>
    </source>
</evidence>
<proteinExistence type="predicted"/>
<dbReference type="EMBL" id="JAAOLX010000002">
    <property type="protein sequence ID" value="NHQ85256.1"/>
    <property type="molecule type" value="Genomic_DNA"/>
</dbReference>
<organism evidence="1 2">
    <name type="scientific">Iodobacter violaceini</name>
    <dbReference type="NCBI Taxonomy" id="3044271"/>
    <lineage>
        <taxon>Bacteria</taxon>
        <taxon>Pseudomonadati</taxon>
        <taxon>Pseudomonadota</taxon>
        <taxon>Betaproteobacteria</taxon>
        <taxon>Neisseriales</taxon>
        <taxon>Chitinibacteraceae</taxon>
        <taxon>Iodobacter</taxon>
    </lineage>
</organism>
<reference evidence="1 2" key="1">
    <citation type="submission" date="2020-03" db="EMBL/GenBank/DDBJ databases">
        <title>Draft genome sequence of environmentally isolated violet-colored cultures.</title>
        <authorList>
            <person name="Wilson H.S."/>
        </authorList>
    </citation>
    <scope>NUCLEOTIDE SEQUENCE [LARGE SCALE GENOMIC DNA]</scope>
    <source>
        <strain evidence="1 2">HSC-16F04</strain>
    </source>
</reference>
<sequence>MPEYSTAAMAGKVKYLRICFIATIFYCVSFSAFANPCEKMIRPVSEKQKTLFAKAINVHLNKQLGPSLNQTLITDSTDIFEVIHYKQWYIIYISTRITDELYLVYNAAPDKSSGYLTDWAGSAADGEGPAVEKWLKEDAPGIPQKLARCFAWHITDGRGK</sequence>